<sequence length="189" mass="20284">MPAMMPTPGRPDPRDRNRAVRVWTEGDGVPTAVTVATVLLLLVSVLLLIMGVVLWSVDRPEGVDAAHREYIRNRSVNMRVVGTVQIVGALALAWLAPSVRRGDARRRRWTLAVAAVTLFFTLAAFLFALGAAGQAVIAVVLAAACLAMYRPSVTPYFRRPAPGAEPDGDGHLPGDARPGRTPDARPDES</sequence>
<accession>A0A426QA43</accession>
<evidence type="ECO:0000313" key="4">
    <source>
        <dbReference type="Proteomes" id="UP000278422"/>
    </source>
</evidence>
<organism evidence="3 4">
    <name type="scientific">Corynebacterium bovis</name>
    <dbReference type="NCBI Taxonomy" id="36808"/>
    <lineage>
        <taxon>Bacteria</taxon>
        <taxon>Bacillati</taxon>
        <taxon>Actinomycetota</taxon>
        <taxon>Actinomycetes</taxon>
        <taxon>Mycobacteriales</taxon>
        <taxon>Corynebacteriaceae</taxon>
        <taxon>Corynebacterium</taxon>
    </lineage>
</organism>
<keyword evidence="2" id="KW-1133">Transmembrane helix</keyword>
<name>A0A426QA43_9CORY</name>
<evidence type="ECO:0000313" key="3">
    <source>
        <dbReference type="EMBL" id="RRQ03101.1"/>
    </source>
</evidence>
<reference evidence="3 4" key="1">
    <citation type="submission" date="2018-01" db="EMBL/GenBank/DDBJ databases">
        <title>Twenty Corynebacterium bovis Genomes.</title>
        <authorList>
            <person name="Gulvik C.A."/>
        </authorList>
    </citation>
    <scope>NUCLEOTIDE SEQUENCE [LARGE SCALE GENOMIC DNA]</scope>
    <source>
        <strain evidence="3 4">16-2004</strain>
    </source>
</reference>
<feature type="compositionally biased region" description="Basic and acidic residues" evidence="1">
    <location>
        <begin position="168"/>
        <end position="189"/>
    </location>
</feature>
<gene>
    <name evidence="3" type="ORF">CXF42_08250</name>
</gene>
<keyword evidence="2" id="KW-0812">Transmembrane</keyword>
<dbReference type="OrthoDB" id="4410958at2"/>
<feature type="region of interest" description="Disordered" evidence="1">
    <location>
        <begin position="159"/>
        <end position="189"/>
    </location>
</feature>
<protein>
    <submittedName>
        <fullName evidence="3">Uncharacterized protein</fullName>
    </submittedName>
</protein>
<keyword evidence="4" id="KW-1185">Reference proteome</keyword>
<dbReference type="AlphaFoldDB" id="A0A426QA43"/>
<evidence type="ECO:0000256" key="2">
    <source>
        <dbReference type="SAM" id="Phobius"/>
    </source>
</evidence>
<feature type="transmembrane region" description="Helical" evidence="2">
    <location>
        <begin position="76"/>
        <end position="96"/>
    </location>
</feature>
<keyword evidence="2" id="KW-0472">Membrane</keyword>
<evidence type="ECO:0000256" key="1">
    <source>
        <dbReference type="SAM" id="MobiDB-lite"/>
    </source>
</evidence>
<dbReference type="GeneID" id="60808168"/>
<proteinExistence type="predicted"/>
<feature type="transmembrane region" description="Helical" evidence="2">
    <location>
        <begin position="32"/>
        <end position="55"/>
    </location>
</feature>
<dbReference type="RefSeq" id="WP_050798195.1">
    <property type="nucleotide sequence ID" value="NZ_CP066067.1"/>
</dbReference>
<dbReference type="EMBL" id="PQNQ01000024">
    <property type="protein sequence ID" value="RRQ03101.1"/>
    <property type="molecule type" value="Genomic_DNA"/>
</dbReference>
<feature type="transmembrane region" description="Helical" evidence="2">
    <location>
        <begin position="116"/>
        <end position="149"/>
    </location>
</feature>
<comment type="caution">
    <text evidence="3">The sequence shown here is derived from an EMBL/GenBank/DDBJ whole genome shotgun (WGS) entry which is preliminary data.</text>
</comment>
<dbReference type="Proteomes" id="UP000278422">
    <property type="component" value="Unassembled WGS sequence"/>
</dbReference>